<dbReference type="AlphaFoldDB" id="W7TQP4"/>
<dbReference type="PANTHER" id="PTHR10938">
    <property type="entry name" value="TRANSLATION INITIATION FACTOR IF-3"/>
    <property type="match status" value="1"/>
</dbReference>
<gene>
    <name evidence="6" type="ORF">Naga_100088g13</name>
</gene>
<evidence type="ECO:0000313" key="6">
    <source>
        <dbReference type="EMBL" id="EWM28407.1"/>
    </source>
</evidence>
<dbReference type="PANTHER" id="PTHR10938:SF0">
    <property type="entry name" value="TRANSLATION INITIATION FACTOR IF-3, MITOCHONDRIAL"/>
    <property type="match status" value="1"/>
</dbReference>
<evidence type="ECO:0000313" key="7">
    <source>
        <dbReference type="Proteomes" id="UP000019335"/>
    </source>
</evidence>
<comment type="similarity">
    <text evidence="1">Belongs to the IF-3 family.</text>
</comment>
<evidence type="ECO:0000256" key="4">
    <source>
        <dbReference type="SAM" id="MobiDB-lite"/>
    </source>
</evidence>
<reference evidence="6 7" key="1">
    <citation type="journal article" date="2014" name="Mol. Plant">
        <title>Chromosome Scale Genome Assembly and Transcriptome Profiling of Nannochloropsis gaditana in Nitrogen Depletion.</title>
        <authorList>
            <person name="Corteggiani Carpinelli E."/>
            <person name="Telatin A."/>
            <person name="Vitulo N."/>
            <person name="Forcato C."/>
            <person name="D'Angelo M."/>
            <person name="Schiavon R."/>
            <person name="Vezzi A."/>
            <person name="Giacometti G.M."/>
            <person name="Morosinotto T."/>
            <person name="Valle G."/>
        </authorList>
    </citation>
    <scope>NUCLEOTIDE SEQUENCE [LARGE SCALE GENOMIC DNA]</scope>
    <source>
        <strain evidence="6 7">B-31</strain>
    </source>
</reference>
<evidence type="ECO:0000256" key="2">
    <source>
        <dbReference type="ARBA" id="ARBA00022540"/>
    </source>
</evidence>
<feature type="domain" description="Translation initiation factor 3 N-terminal" evidence="5">
    <location>
        <begin position="100"/>
        <end position="172"/>
    </location>
</feature>
<dbReference type="GO" id="GO:0032790">
    <property type="term" value="P:ribosome disassembly"/>
    <property type="evidence" value="ECO:0007669"/>
    <property type="project" value="TreeGrafter"/>
</dbReference>
<organism evidence="6 7">
    <name type="scientific">Nannochloropsis gaditana</name>
    <dbReference type="NCBI Taxonomy" id="72520"/>
    <lineage>
        <taxon>Eukaryota</taxon>
        <taxon>Sar</taxon>
        <taxon>Stramenopiles</taxon>
        <taxon>Ochrophyta</taxon>
        <taxon>Eustigmatophyceae</taxon>
        <taxon>Eustigmatales</taxon>
        <taxon>Monodopsidaceae</taxon>
        <taxon>Nannochloropsis</taxon>
    </lineage>
</organism>
<keyword evidence="7" id="KW-1185">Reference proteome</keyword>
<dbReference type="InterPro" id="IPR001288">
    <property type="entry name" value="Translation_initiation_fac_3"/>
</dbReference>
<feature type="compositionally biased region" description="Gly residues" evidence="4">
    <location>
        <begin position="271"/>
        <end position="281"/>
    </location>
</feature>
<accession>W7TQP4</accession>
<comment type="caution">
    <text evidence="6">The sequence shown here is derived from an EMBL/GenBank/DDBJ whole genome shotgun (WGS) entry which is preliminary data.</text>
</comment>
<dbReference type="InterPro" id="IPR036788">
    <property type="entry name" value="T_IF-3_C_sf"/>
</dbReference>
<evidence type="ECO:0000259" key="5">
    <source>
        <dbReference type="Pfam" id="PF05198"/>
    </source>
</evidence>
<dbReference type="GO" id="GO:0003743">
    <property type="term" value="F:translation initiation factor activity"/>
    <property type="evidence" value="ECO:0007669"/>
    <property type="project" value="UniProtKB-KW"/>
</dbReference>
<feature type="compositionally biased region" description="Basic and acidic residues" evidence="4">
    <location>
        <begin position="296"/>
        <end position="313"/>
    </location>
</feature>
<dbReference type="SUPFAM" id="SSF54364">
    <property type="entry name" value="Translation initiation factor IF3, N-terminal domain"/>
    <property type="match status" value="1"/>
</dbReference>
<dbReference type="Gene3D" id="3.30.110.10">
    <property type="entry name" value="Translation initiation factor 3 (IF-3), C-terminal domain"/>
    <property type="match status" value="1"/>
</dbReference>
<dbReference type="GO" id="GO:0043022">
    <property type="term" value="F:ribosome binding"/>
    <property type="evidence" value="ECO:0007669"/>
    <property type="project" value="TreeGrafter"/>
</dbReference>
<feature type="region of interest" description="Disordered" evidence="4">
    <location>
        <begin position="266"/>
        <end position="313"/>
    </location>
</feature>
<name>W7TQP4_9STRA</name>
<keyword evidence="3" id="KW-0648">Protein biosynthesis</keyword>
<evidence type="ECO:0000256" key="1">
    <source>
        <dbReference type="ARBA" id="ARBA00005439"/>
    </source>
</evidence>
<dbReference type="Gene3D" id="3.10.20.80">
    <property type="entry name" value="Translation initiation factor 3 (IF-3), N-terminal domain"/>
    <property type="match status" value="1"/>
</dbReference>
<keyword evidence="2 6" id="KW-0396">Initiation factor</keyword>
<dbReference type="InterPro" id="IPR019814">
    <property type="entry name" value="Translation_initiation_fac_3_N"/>
</dbReference>
<sequence>MLPLIQRMGPFLPTITKDMCKVSLRSTREIHAIAITGAMVTRRRTRPQPSLPPLPFAVSGASCRGAMATLPAGRAASTNASGSGDNISTIIPPKKGDLVVNKAIQAGTVRLVVKNDAGGPASSSILSRDEALAKAQAAGLDLVLVTAASDPWVCKLADAKREKYQRVKKEKKTKNVGSVLKEISIRGNISDHDLLIKLRRVMGFFEHGYSVRIIIVPTGHQLSLRPGRLQEIYDFILKDYLVDKYKSFVEIKPSPGSLRREMIVHPKRNASGGGGGGGGASKGAQNRTGNQKRVRKVEINKESRRENENGAKD</sequence>
<dbReference type="NCBIfam" id="TIGR00168">
    <property type="entry name" value="infC"/>
    <property type="match status" value="1"/>
</dbReference>
<dbReference type="OrthoDB" id="21573at2759"/>
<proteinExistence type="inferred from homology"/>
<dbReference type="Pfam" id="PF05198">
    <property type="entry name" value="IF3_N"/>
    <property type="match status" value="1"/>
</dbReference>
<dbReference type="InterPro" id="IPR036787">
    <property type="entry name" value="T_IF-3_N_sf"/>
</dbReference>
<dbReference type="SUPFAM" id="SSF55200">
    <property type="entry name" value="Translation initiation factor IF3, C-terminal domain"/>
    <property type="match status" value="1"/>
</dbReference>
<protein>
    <submittedName>
        <fullName evidence="6">Translation initiation factor if-3</fullName>
    </submittedName>
</protein>
<dbReference type="EMBL" id="AZIL01000312">
    <property type="protein sequence ID" value="EWM28407.1"/>
    <property type="molecule type" value="Genomic_DNA"/>
</dbReference>
<evidence type="ECO:0000256" key="3">
    <source>
        <dbReference type="ARBA" id="ARBA00022917"/>
    </source>
</evidence>
<dbReference type="Proteomes" id="UP000019335">
    <property type="component" value="Chromosome 4"/>
</dbReference>